<protein>
    <submittedName>
        <fullName evidence="1">Uncharacterized protein</fullName>
    </submittedName>
</protein>
<evidence type="ECO:0000313" key="2">
    <source>
        <dbReference type="Proteomes" id="UP000634668"/>
    </source>
</evidence>
<accession>A0A918MMT0</accession>
<name>A0A918MMT0_9FLAO</name>
<dbReference type="AlphaFoldDB" id="A0A918MMT0"/>
<proteinExistence type="predicted"/>
<reference evidence="1" key="2">
    <citation type="submission" date="2020-09" db="EMBL/GenBank/DDBJ databases">
        <authorList>
            <person name="Sun Q."/>
            <person name="Kim S."/>
        </authorList>
    </citation>
    <scope>NUCLEOTIDE SEQUENCE</scope>
    <source>
        <strain evidence="1">KCTC 12113</strain>
    </source>
</reference>
<comment type="caution">
    <text evidence="1">The sequence shown here is derived from an EMBL/GenBank/DDBJ whole genome shotgun (WGS) entry which is preliminary data.</text>
</comment>
<evidence type="ECO:0000313" key="1">
    <source>
        <dbReference type="EMBL" id="GGW37277.1"/>
    </source>
</evidence>
<keyword evidence="2" id="KW-1185">Reference proteome</keyword>
<gene>
    <name evidence="1" type="ORF">GCM10007383_22670</name>
</gene>
<reference evidence="1" key="1">
    <citation type="journal article" date="2014" name="Int. J. Syst. Evol. Microbiol.">
        <title>Complete genome sequence of Corynebacterium casei LMG S-19264T (=DSM 44701T), isolated from a smear-ripened cheese.</title>
        <authorList>
            <consortium name="US DOE Joint Genome Institute (JGI-PGF)"/>
            <person name="Walter F."/>
            <person name="Albersmeier A."/>
            <person name="Kalinowski J."/>
            <person name="Ruckert C."/>
        </authorList>
    </citation>
    <scope>NUCLEOTIDE SEQUENCE</scope>
    <source>
        <strain evidence="1">KCTC 12113</strain>
    </source>
</reference>
<sequence>MIDYVKILIKDADIDRLSDNPLLDFQLKVSEDGGEISNKKKCSYHFCTITIYDSGAVIFYGSIHKMYNSLTGILAPNHKKDKEYKGYNGNQFYWNEILFVKQHLLELFDVEPSQMIFQNIELGVNLTTSFDPQLFIKGLLMFEGKSFDYRYNDYYSQSQHGQYTVKIYNKGNQYNMALNTLRFEMKVTRMEFQRKGVGITTIANLDERHIKRVFLFLKKQLEKVLYYDNTIRKGELSSEERIKCKDYSNPRYWKNLASNLRYRPKLKLHAIIENNSDNVKAELLGQLNKICIKFDQDFESGVCIKFDSSSMGPNIIPQHVKICPVTGLDISIQKSNSKLLSNTSLKHNEKMDPNTFEKLS</sequence>
<organism evidence="1 2">
    <name type="scientific">Arenibacter certesii</name>
    <dbReference type="NCBI Taxonomy" id="228955"/>
    <lineage>
        <taxon>Bacteria</taxon>
        <taxon>Pseudomonadati</taxon>
        <taxon>Bacteroidota</taxon>
        <taxon>Flavobacteriia</taxon>
        <taxon>Flavobacteriales</taxon>
        <taxon>Flavobacteriaceae</taxon>
        <taxon>Arenibacter</taxon>
    </lineage>
</organism>
<dbReference type="Proteomes" id="UP000634668">
    <property type="component" value="Unassembled WGS sequence"/>
</dbReference>
<dbReference type="EMBL" id="BMWP01000014">
    <property type="protein sequence ID" value="GGW37277.1"/>
    <property type="molecule type" value="Genomic_DNA"/>
</dbReference>
<dbReference type="RefSeq" id="WP_026814802.1">
    <property type="nucleotide sequence ID" value="NZ_BMWP01000014.1"/>
</dbReference>